<evidence type="ECO:0000256" key="7">
    <source>
        <dbReference type="ARBA" id="ARBA00023010"/>
    </source>
</evidence>
<evidence type="ECO:0000256" key="11">
    <source>
        <dbReference type="RuleBase" id="RU004349"/>
    </source>
</evidence>
<name>I0IIH0_PHYMF</name>
<sequence>MQAFLNIWKIPELRNKLLFTIAMLAIYRLGSFIPLPGVDQAALAEWAENSSSGALGNLISFVAIFTGGNLGQSTIFGLGIMPYISAAIIFQLLASVSEKLKALQKEGPAGRQKIQEYTRYATVGLAVVQAIFWLKFMASSGAGSAPLIYPEYLSGLGSVIYWTCGLLALTAGTVFLMWLGEQIDKYGLGNGISLIITASIVASIPTAIGMIYQGFSLRGDGQYGIGTVIFLTMSFILVSAGAIIITQGQRRIPIQQGKEARGRRVYGGQKSYLPLRVNHGGVMPIIFASSLMIFPSLILNWFTAYMPVEEGAGGLYNFFAGGLALFNDQFSNMTGVLYALIYIGLIYFFAYFWTTVQFQPDEMAEQLRNNGAFVPGLRPGPRTATYLETVMERITYVGAGFLAVIAVIPTIVAGIFDVPFLVTQFLGGTGLLITISVMLDFVQRIEAQLLMRNYQGFLGDGPGTKIRGARPA</sequence>
<comment type="subunit">
    <text evidence="10">Component of the Sec protein translocase complex. Heterotrimer consisting of SecY, SecE and SecG subunits. The heterotrimers can form oligomers, although 1 heterotrimer is thought to be able to translocate proteins. Interacts with the ribosome. Interacts with SecDF, and other proteins may be involved. Interacts with SecA.</text>
</comment>
<evidence type="ECO:0000256" key="5">
    <source>
        <dbReference type="ARBA" id="ARBA00022927"/>
    </source>
</evidence>
<keyword evidence="5 10" id="KW-0653">Protein transport</keyword>
<dbReference type="STRING" id="1142394.PSMK_28990"/>
<keyword evidence="3 10" id="KW-0813">Transport</keyword>
<comment type="function">
    <text evidence="10">The central subunit of the protein translocation channel SecYEG. Consists of two halves formed by TMs 1-5 and 6-10. These two domains form a lateral gate at the front which open onto the bilayer between TMs 2 and 7, and are clamped together by SecE at the back. The channel is closed by both a pore ring composed of hydrophobic SecY resides and a short helix (helix 2A) on the extracellular side of the membrane which forms a plug. The plug probably moves laterally to allow the channel to open. The ring and the pore may move independently.</text>
</comment>
<dbReference type="PATRIC" id="fig|1142394.8.peg.3000"/>
<evidence type="ECO:0000256" key="9">
    <source>
        <dbReference type="ARBA" id="ARBA00039733"/>
    </source>
</evidence>
<dbReference type="GO" id="GO:0005886">
    <property type="term" value="C:plasma membrane"/>
    <property type="evidence" value="ECO:0007669"/>
    <property type="project" value="UniProtKB-SubCell"/>
</dbReference>
<evidence type="ECO:0000256" key="3">
    <source>
        <dbReference type="ARBA" id="ARBA00022448"/>
    </source>
</evidence>
<dbReference type="PRINTS" id="PR00303">
    <property type="entry name" value="SECYTRNLCASE"/>
</dbReference>
<evidence type="ECO:0000256" key="6">
    <source>
        <dbReference type="ARBA" id="ARBA00022989"/>
    </source>
</evidence>
<feature type="transmembrane region" description="Helical" evidence="10">
    <location>
        <begin position="335"/>
        <end position="353"/>
    </location>
</feature>
<dbReference type="Gene3D" id="1.10.3370.10">
    <property type="entry name" value="SecY subunit domain"/>
    <property type="match status" value="1"/>
</dbReference>
<accession>I0IIH0</accession>
<protein>
    <recommendedName>
        <fullName evidence="9 10">Protein translocase subunit SecY</fullName>
    </recommendedName>
</protein>
<dbReference type="GO" id="GO:0006605">
    <property type="term" value="P:protein targeting"/>
    <property type="evidence" value="ECO:0007669"/>
    <property type="project" value="UniProtKB-UniRule"/>
</dbReference>
<gene>
    <name evidence="10 12" type="primary">secY</name>
    <name evidence="12" type="ordered locus">PSMK_28990</name>
</gene>
<dbReference type="Pfam" id="PF00344">
    <property type="entry name" value="SecY"/>
    <property type="match status" value="1"/>
</dbReference>
<keyword evidence="7 10" id="KW-0811">Translocation</keyword>
<dbReference type="PIRSF" id="PIRSF004557">
    <property type="entry name" value="SecY"/>
    <property type="match status" value="1"/>
</dbReference>
<evidence type="ECO:0000256" key="10">
    <source>
        <dbReference type="HAMAP-Rule" id="MF_01465"/>
    </source>
</evidence>
<evidence type="ECO:0000256" key="2">
    <source>
        <dbReference type="ARBA" id="ARBA00005751"/>
    </source>
</evidence>
<keyword evidence="8 10" id="KW-0472">Membrane</keyword>
<proteinExistence type="inferred from homology"/>
<feature type="transmembrane region" description="Helical" evidence="10">
    <location>
        <begin position="394"/>
        <end position="416"/>
    </location>
</feature>
<dbReference type="eggNOG" id="COG0201">
    <property type="taxonomic scope" value="Bacteria"/>
</dbReference>
<evidence type="ECO:0000256" key="1">
    <source>
        <dbReference type="ARBA" id="ARBA00004141"/>
    </source>
</evidence>
<dbReference type="PANTHER" id="PTHR10906">
    <property type="entry name" value="SECY/SEC61-ALPHA FAMILY MEMBER"/>
    <property type="match status" value="1"/>
</dbReference>
<dbReference type="SUPFAM" id="SSF103491">
    <property type="entry name" value="Preprotein translocase SecY subunit"/>
    <property type="match status" value="1"/>
</dbReference>
<feature type="transmembrane region" description="Helical" evidence="10">
    <location>
        <begin position="75"/>
        <end position="96"/>
    </location>
</feature>
<dbReference type="EMBL" id="AP012338">
    <property type="protein sequence ID" value="BAM05058.1"/>
    <property type="molecule type" value="Genomic_DNA"/>
</dbReference>
<keyword evidence="10" id="KW-0997">Cell inner membrane</keyword>
<dbReference type="GO" id="GO:0065002">
    <property type="term" value="P:intracellular protein transmembrane transport"/>
    <property type="evidence" value="ECO:0007669"/>
    <property type="project" value="UniProtKB-UniRule"/>
</dbReference>
<feature type="transmembrane region" description="Helical" evidence="10">
    <location>
        <begin position="191"/>
        <end position="212"/>
    </location>
</feature>
<evidence type="ECO:0000256" key="8">
    <source>
        <dbReference type="ARBA" id="ARBA00023136"/>
    </source>
</evidence>
<evidence type="ECO:0000313" key="13">
    <source>
        <dbReference type="Proteomes" id="UP000007881"/>
    </source>
</evidence>
<dbReference type="InterPro" id="IPR002208">
    <property type="entry name" value="SecY/SEC61-alpha"/>
</dbReference>
<organism evidence="12 13">
    <name type="scientific">Phycisphaera mikurensis (strain NBRC 102666 / KCTC 22515 / FYK2301M01)</name>
    <dbReference type="NCBI Taxonomy" id="1142394"/>
    <lineage>
        <taxon>Bacteria</taxon>
        <taxon>Pseudomonadati</taxon>
        <taxon>Planctomycetota</taxon>
        <taxon>Phycisphaerae</taxon>
        <taxon>Phycisphaerales</taxon>
        <taxon>Phycisphaeraceae</taxon>
        <taxon>Phycisphaera</taxon>
    </lineage>
</organism>
<dbReference type="RefSeq" id="WP_014438266.1">
    <property type="nucleotide sequence ID" value="NC_017080.1"/>
</dbReference>
<keyword evidence="10" id="KW-1003">Cell membrane</keyword>
<keyword evidence="13" id="KW-1185">Reference proteome</keyword>
<dbReference type="FunFam" id="1.10.3370.10:FF:000001">
    <property type="entry name" value="Preprotein translocase subunit SecY"/>
    <property type="match status" value="1"/>
</dbReference>
<dbReference type="PROSITE" id="PS00756">
    <property type="entry name" value="SECY_2"/>
    <property type="match status" value="1"/>
</dbReference>
<evidence type="ECO:0000313" key="12">
    <source>
        <dbReference type="EMBL" id="BAM05058.1"/>
    </source>
</evidence>
<dbReference type="KEGG" id="phm:PSMK_28990"/>
<dbReference type="InterPro" id="IPR023201">
    <property type="entry name" value="SecY_dom_sf"/>
</dbReference>
<dbReference type="InterPro" id="IPR030659">
    <property type="entry name" value="SecY_CS"/>
</dbReference>
<feature type="transmembrane region" description="Helical" evidence="10">
    <location>
        <begin position="17"/>
        <end position="35"/>
    </location>
</feature>
<dbReference type="GO" id="GO:0043952">
    <property type="term" value="P:protein transport by the Sec complex"/>
    <property type="evidence" value="ECO:0007669"/>
    <property type="project" value="UniProtKB-UniRule"/>
</dbReference>
<comment type="subcellular location">
    <subcellularLocation>
        <location evidence="10">Cell inner membrane</location>
        <topology evidence="10">Multi-pass membrane protein</topology>
    </subcellularLocation>
    <subcellularLocation>
        <location evidence="1">Membrane</location>
        <topology evidence="1">Multi-pass membrane protein</topology>
    </subcellularLocation>
</comment>
<feature type="transmembrane region" description="Helical" evidence="10">
    <location>
        <begin position="422"/>
        <end position="442"/>
    </location>
</feature>
<evidence type="ECO:0000256" key="4">
    <source>
        <dbReference type="ARBA" id="ARBA00022692"/>
    </source>
</evidence>
<dbReference type="OrthoDB" id="9809248at2"/>
<dbReference type="HAMAP" id="MF_01465">
    <property type="entry name" value="SecY"/>
    <property type="match status" value="1"/>
</dbReference>
<dbReference type="InterPro" id="IPR026593">
    <property type="entry name" value="SecY"/>
</dbReference>
<dbReference type="HOGENOM" id="CLU_030313_0_0_0"/>
<keyword evidence="6 10" id="KW-1133">Transmembrane helix</keyword>
<reference evidence="12 13" key="1">
    <citation type="submission" date="2012-02" db="EMBL/GenBank/DDBJ databases">
        <title>Complete genome sequence of Phycisphaera mikurensis NBRC 102666.</title>
        <authorList>
            <person name="Ankai A."/>
            <person name="Hosoyama A."/>
            <person name="Terui Y."/>
            <person name="Sekine M."/>
            <person name="Fukai R."/>
            <person name="Kato Y."/>
            <person name="Nakamura S."/>
            <person name="Yamada-Narita S."/>
            <person name="Kawakoshi A."/>
            <person name="Fukunaga Y."/>
            <person name="Yamazaki S."/>
            <person name="Fujita N."/>
        </authorList>
    </citation>
    <scope>NUCLEOTIDE SEQUENCE [LARGE SCALE GENOMIC DNA]</scope>
    <source>
        <strain evidence="13">NBRC 102666 / KCTC 22515 / FYK2301M01</strain>
    </source>
</reference>
<dbReference type="NCBIfam" id="TIGR00967">
    <property type="entry name" value="3a0501s007"/>
    <property type="match status" value="1"/>
</dbReference>
<feature type="transmembrane region" description="Helical" evidence="10">
    <location>
        <begin position="117"/>
        <end position="139"/>
    </location>
</feature>
<keyword evidence="4 10" id="KW-0812">Transmembrane</keyword>
<feature type="transmembrane region" description="Helical" evidence="10">
    <location>
        <begin position="159"/>
        <end position="179"/>
    </location>
</feature>
<feature type="transmembrane region" description="Helical" evidence="10">
    <location>
        <begin position="280"/>
        <end position="302"/>
    </location>
</feature>
<feature type="transmembrane region" description="Helical" evidence="10">
    <location>
        <begin position="224"/>
        <end position="245"/>
    </location>
</feature>
<comment type="similarity">
    <text evidence="2 10 11">Belongs to the SecY/SEC61-alpha family.</text>
</comment>
<dbReference type="AlphaFoldDB" id="I0IIH0"/>
<dbReference type="Proteomes" id="UP000007881">
    <property type="component" value="Chromosome"/>
</dbReference>